<name>A0A9D4FU63_DREPO</name>
<evidence type="ECO:0000256" key="2">
    <source>
        <dbReference type="ARBA" id="ARBA00023002"/>
    </source>
</evidence>
<dbReference type="AlphaFoldDB" id="A0A9D4FU63"/>
<dbReference type="InterPro" id="IPR000683">
    <property type="entry name" value="Gfo/Idh/MocA-like_OxRdtase_N"/>
</dbReference>
<gene>
    <name evidence="5" type="ORF">DPMN_133387</name>
</gene>
<evidence type="ECO:0000313" key="5">
    <source>
        <dbReference type="EMBL" id="KAH3805090.1"/>
    </source>
</evidence>
<proteinExistence type="inferred from homology"/>
<dbReference type="OrthoDB" id="64915at2759"/>
<protein>
    <recommendedName>
        <fullName evidence="7">Inositol 2-dehydrogenase</fullName>
    </recommendedName>
</protein>
<dbReference type="SUPFAM" id="SSF51735">
    <property type="entry name" value="NAD(P)-binding Rossmann-fold domains"/>
    <property type="match status" value="1"/>
</dbReference>
<keyword evidence="6" id="KW-1185">Reference proteome</keyword>
<dbReference type="Gene3D" id="3.30.360.10">
    <property type="entry name" value="Dihydrodipicolinate Reductase, domain 2"/>
    <property type="match status" value="1"/>
</dbReference>
<evidence type="ECO:0008006" key="7">
    <source>
        <dbReference type="Google" id="ProtNLM"/>
    </source>
</evidence>
<dbReference type="InterPro" id="IPR055170">
    <property type="entry name" value="GFO_IDH_MocA-like_dom"/>
</dbReference>
<keyword evidence="2" id="KW-0560">Oxidoreductase</keyword>
<dbReference type="GO" id="GO:0016491">
    <property type="term" value="F:oxidoreductase activity"/>
    <property type="evidence" value="ECO:0007669"/>
    <property type="project" value="UniProtKB-KW"/>
</dbReference>
<accession>A0A9D4FU63</accession>
<comment type="caution">
    <text evidence="5">The sequence shown here is derived from an EMBL/GenBank/DDBJ whole genome shotgun (WGS) entry which is preliminary data.</text>
</comment>
<feature type="domain" description="Gfo/Idh/MocA-like oxidoreductase N-terminal" evidence="3">
    <location>
        <begin position="14"/>
        <end position="137"/>
    </location>
</feature>
<reference evidence="5" key="1">
    <citation type="journal article" date="2019" name="bioRxiv">
        <title>The Genome of the Zebra Mussel, Dreissena polymorpha: A Resource for Invasive Species Research.</title>
        <authorList>
            <person name="McCartney M.A."/>
            <person name="Auch B."/>
            <person name="Kono T."/>
            <person name="Mallez S."/>
            <person name="Zhang Y."/>
            <person name="Obille A."/>
            <person name="Becker A."/>
            <person name="Abrahante J.E."/>
            <person name="Garbe J."/>
            <person name="Badalamenti J.P."/>
            <person name="Herman A."/>
            <person name="Mangelson H."/>
            <person name="Liachko I."/>
            <person name="Sullivan S."/>
            <person name="Sone E.D."/>
            <person name="Koren S."/>
            <person name="Silverstein K.A.T."/>
            <person name="Beckman K.B."/>
            <person name="Gohl D.M."/>
        </authorList>
    </citation>
    <scope>NUCLEOTIDE SEQUENCE</scope>
    <source>
        <strain evidence="5">Duluth1</strain>
        <tissue evidence="5">Whole animal</tissue>
    </source>
</reference>
<dbReference type="GO" id="GO:0005737">
    <property type="term" value="C:cytoplasm"/>
    <property type="evidence" value="ECO:0007669"/>
    <property type="project" value="TreeGrafter"/>
</dbReference>
<dbReference type="PANTHER" id="PTHR42840">
    <property type="entry name" value="NAD(P)-BINDING ROSSMANN-FOLD SUPERFAMILY PROTEIN-RELATED"/>
    <property type="match status" value="1"/>
</dbReference>
<dbReference type="SUPFAM" id="SSF55347">
    <property type="entry name" value="Glyceraldehyde-3-phosphate dehydrogenase-like, C-terminal domain"/>
    <property type="match status" value="1"/>
</dbReference>
<dbReference type="Proteomes" id="UP000828390">
    <property type="component" value="Unassembled WGS sequence"/>
</dbReference>
<comment type="similarity">
    <text evidence="1">Belongs to the Gfo/Idh/MocA family.</text>
</comment>
<dbReference type="EMBL" id="JAIWYP010000006">
    <property type="protein sequence ID" value="KAH3805090.1"/>
    <property type="molecule type" value="Genomic_DNA"/>
</dbReference>
<evidence type="ECO:0000259" key="3">
    <source>
        <dbReference type="Pfam" id="PF01408"/>
    </source>
</evidence>
<evidence type="ECO:0000256" key="1">
    <source>
        <dbReference type="ARBA" id="ARBA00010928"/>
    </source>
</evidence>
<dbReference type="Pfam" id="PF22725">
    <property type="entry name" value="GFO_IDH_MocA_C3"/>
    <property type="match status" value="1"/>
</dbReference>
<feature type="domain" description="GFO/IDH/MocA-like oxidoreductase" evidence="4">
    <location>
        <begin position="145"/>
        <end position="269"/>
    </location>
</feature>
<dbReference type="PANTHER" id="PTHR42840:SF3">
    <property type="entry name" value="BINDING ROSSMANN FOLD OXIDOREDUCTASE, PUTATIVE (AFU_ORTHOLOGUE AFUA_2G10240)-RELATED"/>
    <property type="match status" value="1"/>
</dbReference>
<dbReference type="Gene3D" id="3.40.50.720">
    <property type="entry name" value="NAD(P)-binding Rossmann-like Domain"/>
    <property type="match status" value="1"/>
</dbReference>
<dbReference type="GO" id="GO:0006740">
    <property type="term" value="P:NADPH regeneration"/>
    <property type="evidence" value="ECO:0007669"/>
    <property type="project" value="TreeGrafter"/>
</dbReference>
<evidence type="ECO:0000259" key="4">
    <source>
        <dbReference type="Pfam" id="PF22725"/>
    </source>
</evidence>
<dbReference type="GO" id="GO:0000166">
    <property type="term" value="F:nucleotide binding"/>
    <property type="evidence" value="ECO:0007669"/>
    <property type="project" value="InterPro"/>
</dbReference>
<dbReference type="Pfam" id="PF01408">
    <property type="entry name" value="GFO_IDH_MocA"/>
    <property type="match status" value="1"/>
</dbReference>
<dbReference type="InterPro" id="IPR036291">
    <property type="entry name" value="NAD(P)-bd_dom_sf"/>
</dbReference>
<reference evidence="5" key="2">
    <citation type="submission" date="2020-11" db="EMBL/GenBank/DDBJ databases">
        <authorList>
            <person name="McCartney M.A."/>
            <person name="Auch B."/>
            <person name="Kono T."/>
            <person name="Mallez S."/>
            <person name="Becker A."/>
            <person name="Gohl D.M."/>
            <person name="Silverstein K.A.T."/>
            <person name="Koren S."/>
            <person name="Bechman K.B."/>
            <person name="Herman A."/>
            <person name="Abrahante J.E."/>
            <person name="Garbe J."/>
        </authorList>
    </citation>
    <scope>NUCLEOTIDE SEQUENCE</scope>
    <source>
        <strain evidence="5">Duluth1</strain>
        <tissue evidence="5">Whole animal</tissue>
    </source>
</reference>
<organism evidence="5 6">
    <name type="scientific">Dreissena polymorpha</name>
    <name type="common">Zebra mussel</name>
    <name type="synonym">Mytilus polymorpha</name>
    <dbReference type="NCBI Taxonomy" id="45954"/>
    <lineage>
        <taxon>Eukaryota</taxon>
        <taxon>Metazoa</taxon>
        <taxon>Spiralia</taxon>
        <taxon>Lophotrochozoa</taxon>
        <taxon>Mollusca</taxon>
        <taxon>Bivalvia</taxon>
        <taxon>Autobranchia</taxon>
        <taxon>Heteroconchia</taxon>
        <taxon>Euheterodonta</taxon>
        <taxon>Imparidentia</taxon>
        <taxon>Neoheterodontei</taxon>
        <taxon>Myida</taxon>
        <taxon>Dreissenoidea</taxon>
        <taxon>Dreissenidae</taxon>
        <taxon>Dreissena</taxon>
    </lineage>
</organism>
<evidence type="ECO:0000313" key="6">
    <source>
        <dbReference type="Proteomes" id="UP000828390"/>
    </source>
</evidence>
<sequence length="350" mass="39321">MSLQTTPVRKNKYSVGMFGCGRIAGVHLTNILRNRRLDLKWIVENDEKRIQQVKEDFHIGSEIPFYKSSERDRLLADESLDAVVVVSPTSTHTEYIVQSLKYGNDVFTEKPAGESAADIKLCYETAEKTGRILLTGFQRRYDESFRDVKTAIDSGRLGKIQAIKTTTRDSPKPSYTFLKSADSTGCNILADLCVHDIDMIVWLTKAQRPESIYINCHVHDPALQECREPDALAGLIKYPDGTLVTMDAFRESVYGYDIRLEAFGTQGMALAENPRESSTVIDGAFGGTSRRLYNSFPQRFEAPFAAELAHFIDCMDGKATPLITKEESLCVAEIIEKGILSYKEKRVVMF</sequence>